<accession>A0ABW9IJP5</accession>
<sequence>MRLELALKLRGPHAGMDAQDSLRTMQTMLSLLRELEVTETARPSGEGTRWTFNELRLGSVGCVLEPLRIAEYSTYDVVERVVSTAVAGLHEAESSARIPTGWTFRAANLGRRVARSLGASPDVGMFVEVRTDGVALRSVEVTQRAALHLDAATKARFRTFGSRRGRLSGLEEDKQHHRPRALLRTEVGGEVIPVYFGDDLDPELRRAWRRDRVEVTGEITENAQGQSVRMRATEIDLLPTEPLLSDEDLRGGFWPDMTGGQDAVEYVEALRGEN</sequence>
<organism evidence="1 2">
    <name type="scientific">Streptomyces galilaeus</name>
    <dbReference type="NCBI Taxonomy" id="33899"/>
    <lineage>
        <taxon>Bacteria</taxon>
        <taxon>Bacillati</taxon>
        <taxon>Actinomycetota</taxon>
        <taxon>Actinomycetes</taxon>
        <taxon>Kitasatosporales</taxon>
        <taxon>Streptomycetaceae</taxon>
        <taxon>Streptomyces</taxon>
    </lineage>
</organism>
<dbReference type="Proteomes" id="UP001631993">
    <property type="component" value="Unassembled WGS sequence"/>
</dbReference>
<comment type="caution">
    <text evidence="1">The sequence shown here is derived from an EMBL/GenBank/DDBJ whole genome shotgun (WGS) entry which is preliminary data.</text>
</comment>
<keyword evidence="2" id="KW-1185">Reference proteome</keyword>
<proteinExistence type="predicted"/>
<evidence type="ECO:0000313" key="1">
    <source>
        <dbReference type="EMBL" id="MFM9648710.1"/>
    </source>
</evidence>
<reference evidence="1 2" key="1">
    <citation type="submission" date="2024-12" db="EMBL/GenBank/DDBJ databases">
        <title>Forecasting of Potato common scab and diversities of Pathogenic streptomyces spp. in china.</title>
        <authorList>
            <person name="Handique U."/>
            <person name="Wu J."/>
        </authorList>
    </citation>
    <scope>NUCLEOTIDE SEQUENCE [LARGE SCALE GENOMIC DNA]</scope>
    <source>
        <strain evidence="1 2">ZRIMU1585</strain>
    </source>
</reference>
<dbReference type="RefSeq" id="WP_369278551.1">
    <property type="nucleotide sequence ID" value="NZ_JBJVMW010000007.1"/>
</dbReference>
<dbReference type="EMBL" id="JBJVNE010000010">
    <property type="protein sequence ID" value="MFM9648710.1"/>
    <property type="molecule type" value="Genomic_DNA"/>
</dbReference>
<evidence type="ECO:0000313" key="2">
    <source>
        <dbReference type="Proteomes" id="UP001631993"/>
    </source>
</evidence>
<protein>
    <submittedName>
        <fullName evidence="1">Uncharacterized protein</fullName>
    </submittedName>
</protein>
<name>A0ABW9IJP5_STRGJ</name>
<gene>
    <name evidence="1" type="ORF">ACKI1S_21425</name>
</gene>